<organism evidence="2">
    <name type="scientific">Chromera velia CCMP2878</name>
    <dbReference type="NCBI Taxonomy" id="1169474"/>
    <lineage>
        <taxon>Eukaryota</taxon>
        <taxon>Sar</taxon>
        <taxon>Alveolata</taxon>
        <taxon>Colpodellida</taxon>
        <taxon>Chromeraceae</taxon>
        <taxon>Chromera</taxon>
    </lineage>
</organism>
<name>A0A0G4F032_9ALVE</name>
<evidence type="ECO:0000256" key="1">
    <source>
        <dbReference type="SAM" id="MobiDB-lite"/>
    </source>
</evidence>
<feature type="compositionally biased region" description="Polar residues" evidence="1">
    <location>
        <begin position="197"/>
        <end position="207"/>
    </location>
</feature>
<reference evidence="2" key="1">
    <citation type="submission" date="2014-11" db="EMBL/GenBank/DDBJ databases">
        <authorList>
            <person name="Otto D Thomas"/>
            <person name="Naeem Raeece"/>
        </authorList>
    </citation>
    <scope>NUCLEOTIDE SEQUENCE</scope>
</reference>
<feature type="compositionally biased region" description="Basic and acidic residues" evidence="1">
    <location>
        <begin position="116"/>
        <end position="136"/>
    </location>
</feature>
<dbReference type="EMBL" id="CDMZ01000031">
    <property type="protein sequence ID" value="CEM04926.1"/>
    <property type="molecule type" value="Genomic_DNA"/>
</dbReference>
<gene>
    <name evidence="2" type="ORF">Cvel_14450</name>
</gene>
<feature type="region of interest" description="Disordered" evidence="1">
    <location>
        <begin position="192"/>
        <end position="257"/>
    </location>
</feature>
<accession>A0A0G4F032</accession>
<dbReference type="VEuPathDB" id="CryptoDB:Cvel_14450"/>
<feature type="compositionally biased region" description="Polar residues" evidence="1">
    <location>
        <begin position="164"/>
        <end position="177"/>
    </location>
</feature>
<evidence type="ECO:0000313" key="2">
    <source>
        <dbReference type="EMBL" id="CEM04926.1"/>
    </source>
</evidence>
<proteinExistence type="predicted"/>
<dbReference type="AlphaFoldDB" id="A0A0G4F032"/>
<feature type="compositionally biased region" description="Low complexity" evidence="1">
    <location>
        <begin position="226"/>
        <end position="239"/>
    </location>
</feature>
<protein>
    <submittedName>
        <fullName evidence="2">Uncharacterized protein</fullName>
    </submittedName>
</protein>
<feature type="region of interest" description="Disordered" evidence="1">
    <location>
        <begin position="101"/>
        <end position="177"/>
    </location>
</feature>
<sequence>MLRLTTGGIYAASAFCASRAVVPFIEEVTLPTVFEKDMLSSTEARAVQPDGDADLNGDTNAGAAPSRKQLFRDAASHFMRRGNPFKTIPHLHVWHQENTNRASMEHHPESIPPHSESGERDEEPHPPPDTHAKTYAEDLEAQSGVEEPLQVPSVSRPANDPAVASSTPSPSHAENPNRLSVYYPQIDAEDEPVAATSGMSGRKTITGQAKHVGFAPTLLKNDRRSQASAAKSSGSSSGSLYLLPTTPSNHADQSDPVAAWQRKATVRFVEETMRRVTLRRLPDY</sequence>